<organism evidence="2 3">
    <name type="scientific">Dendrobium nobile</name>
    <name type="common">Orchid</name>
    <dbReference type="NCBI Taxonomy" id="94219"/>
    <lineage>
        <taxon>Eukaryota</taxon>
        <taxon>Viridiplantae</taxon>
        <taxon>Streptophyta</taxon>
        <taxon>Embryophyta</taxon>
        <taxon>Tracheophyta</taxon>
        <taxon>Spermatophyta</taxon>
        <taxon>Magnoliopsida</taxon>
        <taxon>Liliopsida</taxon>
        <taxon>Asparagales</taxon>
        <taxon>Orchidaceae</taxon>
        <taxon>Epidendroideae</taxon>
        <taxon>Malaxideae</taxon>
        <taxon>Dendrobiinae</taxon>
        <taxon>Dendrobium</taxon>
    </lineage>
</organism>
<feature type="region of interest" description="Disordered" evidence="1">
    <location>
        <begin position="1"/>
        <end position="22"/>
    </location>
</feature>
<sequence>MSEFPIRQAEKVVEGAKSSDHKELEKECVKGEKLPSQLAAPVVVPDRNVITFGRLKCHNFRSAGRESRRTSEVGQPRGSKRSNACDLYTSCEAPKPNSNKGGVCEEDGAKE</sequence>
<comment type="caution">
    <text evidence="2">The sequence shown here is derived from an EMBL/GenBank/DDBJ whole genome shotgun (WGS) entry which is preliminary data.</text>
</comment>
<reference evidence="2" key="1">
    <citation type="journal article" date="2022" name="Front. Genet.">
        <title>Chromosome-Scale Assembly of the Dendrobium nobile Genome Provides Insights Into the Molecular Mechanism of the Biosynthesis of the Medicinal Active Ingredient of Dendrobium.</title>
        <authorList>
            <person name="Xu Q."/>
            <person name="Niu S.-C."/>
            <person name="Li K.-L."/>
            <person name="Zheng P.-J."/>
            <person name="Zhang X.-J."/>
            <person name="Jia Y."/>
            <person name="Liu Y."/>
            <person name="Niu Y.-X."/>
            <person name="Yu L.-H."/>
            <person name="Chen D.-F."/>
            <person name="Zhang G.-Q."/>
        </authorList>
    </citation>
    <scope>NUCLEOTIDE SEQUENCE</scope>
    <source>
        <tissue evidence="2">Leaf</tissue>
    </source>
</reference>
<evidence type="ECO:0000313" key="3">
    <source>
        <dbReference type="Proteomes" id="UP000829196"/>
    </source>
</evidence>
<feature type="region of interest" description="Disordered" evidence="1">
    <location>
        <begin position="61"/>
        <end position="111"/>
    </location>
</feature>
<protein>
    <submittedName>
        <fullName evidence="2">Uncharacterized protein</fullName>
    </submittedName>
</protein>
<evidence type="ECO:0000256" key="1">
    <source>
        <dbReference type="SAM" id="MobiDB-lite"/>
    </source>
</evidence>
<accession>A0A8T3BV28</accession>
<keyword evidence="3" id="KW-1185">Reference proteome</keyword>
<feature type="compositionally biased region" description="Basic and acidic residues" evidence="1">
    <location>
        <begin position="8"/>
        <end position="22"/>
    </location>
</feature>
<gene>
    <name evidence="2" type="ORF">KFK09_006986</name>
</gene>
<dbReference type="Proteomes" id="UP000829196">
    <property type="component" value="Unassembled WGS sequence"/>
</dbReference>
<dbReference type="EMBL" id="JAGYWB010000006">
    <property type="protein sequence ID" value="KAI0519537.1"/>
    <property type="molecule type" value="Genomic_DNA"/>
</dbReference>
<evidence type="ECO:0000313" key="2">
    <source>
        <dbReference type="EMBL" id="KAI0519537.1"/>
    </source>
</evidence>
<proteinExistence type="predicted"/>
<dbReference type="AlphaFoldDB" id="A0A8T3BV28"/>
<name>A0A8T3BV28_DENNO</name>